<sequence>MYCPSSSSSRTLVSPSLGSTGRILGFAIDKLLRSRCLGLSDPFVVPDRSPSLDESCLSEETVTFFVAMLASFVVSSKISDLLVLELAATEQLTATEVVVFSCILQPRLVSRPSLGGEFHDNLVFDLPRSGSTVELASYRKRHNDV</sequence>
<comment type="caution">
    <text evidence="1">The sequence shown here is derived from an EMBL/GenBank/DDBJ whole genome shotgun (WGS) entry which is preliminary data.</text>
</comment>
<evidence type="ECO:0000313" key="2">
    <source>
        <dbReference type="Proteomes" id="UP000784294"/>
    </source>
</evidence>
<dbReference type="AlphaFoldDB" id="A0A3S4ZX31"/>
<evidence type="ECO:0000313" key="1">
    <source>
        <dbReference type="EMBL" id="VEL22001.1"/>
    </source>
</evidence>
<keyword evidence="2" id="KW-1185">Reference proteome</keyword>
<accession>A0A3S4ZX31</accession>
<organism evidence="1 2">
    <name type="scientific">Protopolystoma xenopodis</name>
    <dbReference type="NCBI Taxonomy" id="117903"/>
    <lineage>
        <taxon>Eukaryota</taxon>
        <taxon>Metazoa</taxon>
        <taxon>Spiralia</taxon>
        <taxon>Lophotrochozoa</taxon>
        <taxon>Platyhelminthes</taxon>
        <taxon>Monogenea</taxon>
        <taxon>Polyopisthocotylea</taxon>
        <taxon>Polystomatidea</taxon>
        <taxon>Polystomatidae</taxon>
        <taxon>Protopolystoma</taxon>
    </lineage>
</organism>
<dbReference type="EMBL" id="CAAALY010054193">
    <property type="protein sequence ID" value="VEL22001.1"/>
    <property type="molecule type" value="Genomic_DNA"/>
</dbReference>
<reference evidence="1" key="1">
    <citation type="submission" date="2018-11" db="EMBL/GenBank/DDBJ databases">
        <authorList>
            <consortium name="Pathogen Informatics"/>
        </authorList>
    </citation>
    <scope>NUCLEOTIDE SEQUENCE</scope>
</reference>
<protein>
    <submittedName>
        <fullName evidence="1">Uncharacterized protein</fullName>
    </submittedName>
</protein>
<dbReference type="Proteomes" id="UP000784294">
    <property type="component" value="Unassembled WGS sequence"/>
</dbReference>
<name>A0A3S4ZX31_9PLAT</name>
<gene>
    <name evidence="1" type="ORF">PXEA_LOCUS15441</name>
</gene>
<proteinExistence type="predicted"/>